<evidence type="ECO:0000313" key="1">
    <source>
        <dbReference type="EMBL" id="KAJ8406808.1"/>
    </source>
</evidence>
<proteinExistence type="predicted"/>
<dbReference type="EMBL" id="JAINUG010000042">
    <property type="protein sequence ID" value="KAJ8406808.1"/>
    <property type="molecule type" value="Genomic_DNA"/>
</dbReference>
<protein>
    <submittedName>
        <fullName evidence="1">Uncharacterized protein</fullName>
    </submittedName>
</protein>
<keyword evidence="2" id="KW-1185">Reference proteome</keyword>
<sequence>MYVIPSRTTLSQTLIPRLYDTARASLRERVEKAAATTDNLELKRCDSLRKCYSCARVCRRSQPATREKQQQPQDK</sequence>
<organism evidence="1 2">
    <name type="scientific">Aldrovandia affinis</name>
    <dbReference type="NCBI Taxonomy" id="143900"/>
    <lineage>
        <taxon>Eukaryota</taxon>
        <taxon>Metazoa</taxon>
        <taxon>Chordata</taxon>
        <taxon>Craniata</taxon>
        <taxon>Vertebrata</taxon>
        <taxon>Euteleostomi</taxon>
        <taxon>Actinopterygii</taxon>
        <taxon>Neopterygii</taxon>
        <taxon>Teleostei</taxon>
        <taxon>Notacanthiformes</taxon>
        <taxon>Halosauridae</taxon>
        <taxon>Aldrovandia</taxon>
    </lineage>
</organism>
<comment type="caution">
    <text evidence="1">The sequence shown here is derived from an EMBL/GenBank/DDBJ whole genome shotgun (WGS) entry which is preliminary data.</text>
</comment>
<name>A0AAD7SQJ3_9TELE</name>
<gene>
    <name evidence="1" type="ORF">AAFF_G00297240</name>
</gene>
<reference evidence="1" key="1">
    <citation type="journal article" date="2023" name="Science">
        <title>Genome structures resolve the early diversification of teleost fishes.</title>
        <authorList>
            <person name="Parey E."/>
            <person name="Louis A."/>
            <person name="Montfort J."/>
            <person name="Bouchez O."/>
            <person name="Roques C."/>
            <person name="Iampietro C."/>
            <person name="Lluch J."/>
            <person name="Castinel A."/>
            <person name="Donnadieu C."/>
            <person name="Desvignes T."/>
            <person name="Floi Bucao C."/>
            <person name="Jouanno E."/>
            <person name="Wen M."/>
            <person name="Mejri S."/>
            <person name="Dirks R."/>
            <person name="Jansen H."/>
            <person name="Henkel C."/>
            <person name="Chen W.J."/>
            <person name="Zahm M."/>
            <person name="Cabau C."/>
            <person name="Klopp C."/>
            <person name="Thompson A.W."/>
            <person name="Robinson-Rechavi M."/>
            <person name="Braasch I."/>
            <person name="Lecointre G."/>
            <person name="Bobe J."/>
            <person name="Postlethwait J.H."/>
            <person name="Berthelot C."/>
            <person name="Roest Crollius H."/>
            <person name="Guiguen Y."/>
        </authorList>
    </citation>
    <scope>NUCLEOTIDE SEQUENCE</scope>
    <source>
        <strain evidence="1">NC1722</strain>
    </source>
</reference>
<evidence type="ECO:0000313" key="2">
    <source>
        <dbReference type="Proteomes" id="UP001221898"/>
    </source>
</evidence>
<accession>A0AAD7SQJ3</accession>
<dbReference type="AlphaFoldDB" id="A0AAD7SQJ3"/>
<dbReference type="Proteomes" id="UP001221898">
    <property type="component" value="Unassembled WGS sequence"/>
</dbReference>